<dbReference type="SUPFAM" id="SSF110849">
    <property type="entry name" value="ParB/Sulfiredoxin"/>
    <property type="match status" value="1"/>
</dbReference>
<dbReference type="AlphaFoldDB" id="A0A517YF82"/>
<sequence length="470" mass="53412">MSAPPKSRLVGILRPLDELHPAPENDLLYKPVDPNDADVRALAASIRLHGVKEPLVVSKDGFLLSGHRRHVAAKLAGLTHVPCRVEPISREHDRDQFVILLREYNRQRNKSFAEKLREELVGIDAKTAHQSLITQRAERAAVRLDAMHLVTGAGRAQISAAKMPFLNAVLKILRERREYWPLSDRQIHYALLNAPPLRHASKPKSRYTNTKQAYGDLTDLLTRSRIEGRIPFHAIGDETRPVLVWNGYQEPSSFLRQEMRSLLHGYYRNLLQSQPNHIEVVAEKNTISPLCRKVCERYCVPLTTGRGYCSLPPRHAMAERYRRSGKDKLILLMVSDFDPDGEEIAHSFARSMRDDFGIGSVHAIKVALNSDQVRQFNLPPIMEAKGDSTKRNKFVAMHGKHVWEVEALMPDQLIAILDEAVRSVLDMEAWNQEVDAEAEDARQIEGVRRSILTLLRESPLEGFELEDDDE</sequence>
<accession>A0A517YF82</accession>
<dbReference type="RefSeq" id="WP_145091919.1">
    <property type="nucleotide sequence ID" value="NZ_CP036274.1"/>
</dbReference>
<dbReference type="KEGG" id="aagg:ETAA8_40010"/>
<proteinExistence type="predicted"/>
<name>A0A517YF82_9BACT</name>
<dbReference type="InterPro" id="IPR003115">
    <property type="entry name" value="ParB_N"/>
</dbReference>
<evidence type="ECO:0000313" key="3">
    <source>
        <dbReference type="Proteomes" id="UP000315017"/>
    </source>
</evidence>
<dbReference type="SMART" id="SM00470">
    <property type="entry name" value="ParB"/>
    <property type="match status" value="1"/>
</dbReference>
<dbReference type="Pfam" id="PF02195">
    <property type="entry name" value="ParB_N"/>
    <property type="match status" value="1"/>
</dbReference>
<dbReference type="InterPro" id="IPR050336">
    <property type="entry name" value="Chromosome_partition/occlusion"/>
</dbReference>
<keyword evidence="3" id="KW-1185">Reference proteome</keyword>
<dbReference type="EMBL" id="CP036274">
    <property type="protein sequence ID" value="QDU28895.1"/>
    <property type="molecule type" value="Genomic_DNA"/>
</dbReference>
<feature type="domain" description="ParB-like N-terminal" evidence="1">
    <location>
        <begin position="12"/>
        <end position="103"/>
    </location>
</feature>
<dbReference type="InterPro" id="IPR036086">
    <property type="entry name" value="ParB/Sulfiredoxin_sf"/>
</dbReference>
<dbReference type="OrthoDB" id="258577at2"/>
<dbReference type="Gene3D" id="3.90.1530.10">
    <property type="entry name" value="Conserved hypothetical protein from pyrococcus furiosus pfu- 392566-001, ParB domain"/>
    <property type="match status" value="1"/>
</dbReference>
<protein>
    <submittedName>
        <fullName evidence="2">ParB-like nuclease domain protein</fullName>
    </submittedName>
</protein>
<dbReference type="Proteomes" id="UP000315017">
    <property type="component" value="Chromosome"/>
</dbReference>
<gene>
    <name evidence="2" type="ORF">ETAA8_40010</name>
</gene>
<organism evidence="2 3">
    <name type="scientific">Anatilimnocola aggregata</name>
    <dbReference type="NCBI Taxonomy" id="2528021"/>
    <lineage>
        <taxon>Bacteria</taxon>
        <taxon>Pseudomonadati</taxon>
        <taxon>Planctomycetota</taxon>
        <taxon>Planctomycetia</taxon>
        <taxon>Pirellulales</taxon>
        <taxon>Pirellulaceae</taxon>
        <taxon>Anatilimnocola</taxon>
    </lineage>
</organism>
<dbReference type="PANTHER" id="PTHR33375:SF1">
    <property type="entry name" value="CHROMOSOME-PARTITIONING PROTEIN PARB-RELATED"/>
    <property type="match status" value="1"/>
</dbReference>
<dbReference type="GO" id="GO:0005694">
    <property type="term" value="C:chromosome"/>
    <property type="evidence" value="ECO:0007669"/>
    <property type="project" value="TreeGrafter"/>
</dbReference>
<dbReference type="GO" id="GO:0007059">
    <property type="term" value="P:chromosome segregation"/>
    <property type="evidence" value="ECO:0007669"/>
    <property type="project" value="TreeGrafter"/>
</dbReference>
<dbReference type="PANTHER" id="PTHR33375">
    <property type="entry name" value="CHROMOSOME-PARTITIONING PROTEIN PARB-RELATED"/>
    <property type="match status" value="1"/>
</dbReference>
<evidence type="ECO:0000313" key="2">
    <source>
        <dbReference type="EMBL" id="QDU28895.1"/>
    </source>
</evidence>
<evidence type="ECO:0000259" key="1">
    <source>
        <dbReference type="SMART" id="SM00470"/>
    </source>
</evidence>
<reference evidence="2 3" key="1">
    <citation type="submission" date="2019-02" db="EMBL/GenBank/DDBJ databases">
        <title>Deep-cultivation of Planctomycetes and their phenomic and genomic characterization uncovers novel biology.</title>
        <authorList>
            <person name="Wiegand S."/>
            <person name="Jogler M."/>
            <person name="Boedeker C."/>
            <person name="Pinto D."/>
            <person name="Vollmers J."/>
            <person name="Rivas-Marin E."/>
            <person name="Kohn T."/>
            <person name="Peeters S.H."/>
            <person name="Heuer A."/>
            <person name="Rast P."/>
            <person name="Oberbeckmann S."/>
            <person name="Bunk B."/>
            <person name="Jeske O."/>
            <person name="Meyerdierks A."/>
            <person name="Storesund J.E."/>
            <person name="Kallscheuer N."/>
            <person name="Luecker S."/>
            <person name="Lage O.M."/>
            <person name="Pohl T."/>
            <person name="Merkel B.J."/>
            <person name="Hornburger P."/>
            <person name="Mueller R.-W."/>
            <person name="Bruemmer F."/>
            <person name="Labrenz M."/>
            <person name="Spormann A.M."/>
            <person name="Op den Camp H."/>
            <person name="Overmann J."/>
            <person name="Amann R."/>
            <person name="Jetten M.S.M."/>
            <person name="Mascher T."/>
            <person name="Medema M.H."/>
            <person name="Devos D.P."/>
            <person name="Kaster A.-K."/>
            <person name="Ovreas L."/>
            <person name="Rohde M."/>
            <person name="Galperin M.Y."/>
            <person name="Jogler C."/>
        </authorList>
    </citation>
    <scope>NUCLEOTIDE SEQUENCE [LARGE SCALE GENOMIC DNA]</scope>
    <source>
        <strain evidence="2 3">ETA_A8</strain>
    </source>
</reference>